<reference evidence="1" key="1">
    <citation type="submission" date="2018-05" db="EMBL/GenBank/DDBJ databases">
        <authorList>
            <person name="Lanie J.A."/>
            <person name="Ng W.-L."/>
            <person name="Kazmierczak K.M."/>
            <person name="Andrzejewski T.M."/>
            <person name="Davidsen T.M."/>
            <person name="Wayne K.J."/>
            <person name="Tettelin H."/>
            <person name="Glass J.I."/>
            <person name="Rusch D."/>
            <person name="Podicherti R."/>
            <person name="Tsui H.-C.T."/>
            <person name="Winkler M.E."/>
        </authorList>
    </citation>
    <scope>NUCLEOTIDE SEQUENCE</scope>
</reference>
<gene>
    <name evidence="1" type="ORF">METZ01_LOCUS140829</name>
</gene>
<accession>A0A381ZF88</accession>
<protein>
    <submittedName>
        <fullName evidence="1">Uncharacterized protein</fullName>
    </submittedName>
</protein>
<sequence length="89" mass="10269">MEIYWEMTRRGQKFVLSWDEKVEMIGAVRETKSGFDAFARTFTMTPERATKGLASMDDAKEFVEQFRPWELFVGPADVAVDEAVRDQPS</sequence>
<proteinExistence type="predicted"/>
<dbReference type="EMBL" id="UINC01021111">
    <property type="protein sequence ID" value="SVA87975.1"/>
    <property type="molecule type" value="Genomic_DNA"/>
</dbReference>
<name>A0A381ZF88_9ZZZZ</name>
<dbReference type="AlphaFoldDB" id="A0A381ZF88"/>
<organism evidence="1">
    <name type="scientific">marine metagenome</name>
    <dbReference type="NCBI Taxonomy" id="408172"/>
    <lineage>
        <taxon>unclassified sequences</taxon>
        <taxon>metagenomes</taxon>
        <taxon>ecological metagenomes</taxon>
    </lineage>
</organism>
<evidence type="ECO:0000313" key="1">
    <source>
        <dbReference type="EMBL" id="SVA87975.1"/>
    </source>
</evidence>